<protein>
    <recommendedName>
        <fullName evidence="5">DUF4064 domain-containing protein</fullName>
    </recommendedName>
</protein>
<feature type="compositionally biased region" description="Low complexity" evidence="1">
    <location>
        <begin position="21"/>
        <end position="36"/>
    </location>
</feature>
<evidence type="ECO:0008006" key="5">
    <source>
        <dbReference type="Google" id="ProtNLM"/>
    </source>
</evidence>
<evidence type="ECO:0000313" key="4">
    <source>
        <dbReference type="Proteomes" id="UP000829069"/>
    </source>
</evidence>
<evidence type="ECO:0000256" key="1">
    <source>
        <dbReference type="SAM" id="MobiDB-lite"/>
    </source>
</evidence>
<organism evidence="3 4">
    <name type="scientific">Arthrobacter sulfonylureivorans</name>
    <dbReference type="NCBI Taxonomy" id="2486855"/>
    <lineage>
        <taxon>Bacteria</taxon>
        <taxon>Bacillati</taxon>
        <taxon>Actinomycetota</taxon>
        <taxon>Actinomycetes</taxon>
        <taxon>Micrococcales</taxon>
        <taxon>Micrococcaceae</taxon>
        <taxon>Arthrobacter</taxon>
    </lineage>
</organism>
<reference evidence="3 4" key="1">
    <citation type="submission" date="2022-03" db="EMBL/GenBank/DDBJ databases">
        <title>Isotopic signatures of nitrous oxide derived from detoxification processes.</title>
        <authorList>
            <person name="Behrendt U."/>
            <person name="Buchen C."/>
            <person name="Well R."/>
            <person name="Ulrich A."/>
            <person name="Rohe L."/>
            <person name="Kolb S."/>
            <person name="Schloter M."/>
            <person name="Horn M.A."/>
            <person name="Augustin J."/>
        </authorList>
    </citation>
    <scope>NUCLEOTIDE SEQUENCE [LARGE SCALE GENOMIC DNA]</scope>
    <source>
        <strain evidence="3 4">S4-C24</strain>
    </source>
</reference>
<sequence length="276" mass="29457">MSTPQNEPNTPGDGEGRPSGQQQPQYGQNLPQYGQNAPQYGQNAPQPDSAQPQYGQNAPQYGQGQPQYGQNAPQYGQQPYGQGQQGQSPYGQQYGQQPYGYQNAVPGQYGYPSGQPQTGAKPTRPREVVIAFWLIIAAAAMTAIEMLTELSNLDGTMAAVLQDPSVREALGEQGGQFSDAELSQMMSGTAGVIIVITAVIAVGLYLLVAFGVKAGKNWARITGTVFAALSLFGLFNIWFGTLSVLLGIAAIVLLFLPASNQFFKATKAHKFGIYGR</sequence>
<accession>A0ABY3WFX2</accession>
<keyword evidence="4" id="KW-1185">Reference proteome</keyword>
<keyword evidence="2" id="KW-0812">Transmembrane</keyword>
<dbReference type="Proteomes" id="UP000829069">
    <property type="component" value="Chromosome"/>
</dbReference>
<dbReference type="RefSeq" id="WP_241914572.1">
    <property type="nucleotide sequence ID" value="NZ_CP093326.1"/>
</dbReference>
<gene>
    <name evidence="3" type="ORF">MNQ99_04315</name>
</gene>
<feature type="region of interest" description="Disordered" evidence="1">
    <location>
        <begin position="1"/>
        <end position="122"/>
    </location>
</feature>
<feature type="transmembrane region" description="Helical" evidence="2">
    <location>
        <begin position="218"/>
        <end position="238"/>
    </location>
</feature>
<feature type="transmembrane region" description="Helical" evidence="2">
    <location>
        <begin position="128"/>
        <end position="147"/>
    </location>
</feature>
<keyword evidence="2" id="KW-0472">Membrane</keyword>
<feature type="compositionally biased region" description="Low complexity" evidence="1">
    <location>
        <begin position="50"/>
        <end position="103"/>
    </location>
</feature>
<proteinExistence type="predicted"/>
<evidence type="ECO:0000256" key="2">
    <source>
        <dbReference type="SAM" id="Phobius"/>
    </source>
</evidence>
<evidence type="ECO:0000313" key="3">
    <source>
        <dbReference type="EMBL" id="UNK46594.1"/>
    </source>
</evidence>
<dbReference type="EMBL" id="CP093326">
    <property type="protein sequence ID" value="UNK46594.1"/>
    <property type="molecule type" value="Genomic_DNA"/>
</dbReference>
<feature type="transmembrane region" description="Helical" evidence="2">
    <location>
        <begin position="190"/>
        <end position="211"/>
    </location>
</feature>
<feature type="compositionally biased region" description="Polar residues" evidence="1">
    <location>
        <begin position="37"/>
        <end position="49"/>
    </location>
</feature>
<keyword evidence="2" id="KW-1133">Transmembrane helix</keyword>
<name>A0ABY3WFX2_9MICC</name>